<proteinExistence type="predicted"/>
<dbReference type="Proteomes" id="UP000230914">
    <property type="component" value="Unassembled WGS sequence"/>
</dbReference>
<accession>A0A2G6KIV3</accession>
<organism evidence="1 2">
    <name type="scientific">Ilumatobacter coccineus</name>
    <dbReference type="NCBI Taxonomy" id="467094"/>
    <lineage>
        <taxon>Bacteria</taxon>
        <taxon>Bacillati</taxon>
        <taxon>Actinomycetota</taxon>
        <taxon>Acidimicrobiia</taxon>
        <taxon>Acidimicrobiales</taxon>
        <taxon>Ilumatobacteraceae</taxon>
        <taxon>Ilumatobacter</taxon>
    </lineage>
</organism>
<evidence type="ECO:0000313" key="1">
    <source>
        <dbReference type="EMBL" id="PIE34942.1"/>
    </source>
</evidence>
<name>A0A2G6KIV3_9ACTN</name>
<dbReference type="AlphaFoldDB" id="A0A2G6KIV3"/>
<sequence>SRLATDLRPRHLSSIGHDITLDDLDTTLDAVLAGEITGRTVVALV</sequence>
<comment type="caution">
    <text evidence="1">The sequence shown here is derived from an EMBL/GenBank/DDBJ whole genome shotgun (WGS) entry which is preliminary data.</text>
</comment>
<protein>
    <submittedName>
        <fullName evidence="1">Oxidoreductase</fullName>
    </submittedName>
</protein>
<feature type="non-terminal residue" evidence="1">
    <location>
        <position position="1"/>
    </location>
</feature>
<gene>
    <name evidence="1" type="ORF">CSA55_00015</name>
</gene>
<evidence type="ECO:0000313" key="2">
    <source>
        <dbReference type="Proteomes" id="UP000230914"/>
    </source>
</evidence>
<reference evidence="1 2" key="1">
    <citation type="submission" date="2017-10" db="EMBL/GenBank/DDBJ databases">
        <title>Novel microbial diversity and functional potential in the marine mammal oral microbiome.</title>
        <authorList>
            <person name="Dudek N.K."/>
            <person name="Sun C.L."/>
            <person name="Burstein D."/>
            <person name="Kantor R.S."/>
            <person name="Aliaga Goltsman D.S."/>
            <person name="Bik E.M."/>
            <person name="Thomas B.C."/>
            <person name="Banfield J.F."/>
            <person name="Relman D.A."/>
        </authorList>
    </citation>
    <scope>NUCLEOTIDE SEQUENCE [LARGE SCALE GENOMIC DNA]</scope>
    <source>
        <strain evidence="1">DOLJORAL78_61_10</strain>
    </source>
</reference>
<dbReference type="Gene3D" id="3.40.50.720">
    <property type="entry name" value="NAD(P)-binding Rossmann-like Domain"/>
    <property type="match status" value="1"/>
</dbReference>
<dbReference type="Gene3D" id="3.90.180.10">
    <property type="entry name" value="Medium-chain alcohol dehydrogenases, catalytic domain"/>
    <property type="match status" value="1"/>
</dbReference>
<dbReference type="EMBL" id="PDSL01000001">
    <property type="protein sequence ID" value="PIE34942.1"/>
    <property type="molecule type" value="Genomic_DNA"/>
</dbReference>